<organism evidence="2 3">
    <name type="scientific">Pontibacter toksunensis</name>
    <dbReference type="NCBI Taxonomy" id="1332631"/>
    <lineage>
        <taxon>Bacteria</taxon>
        <taxon>Pseudomonadati</taxon>
        <taxon>Bacteroidota</taxon>
        <taxon>Cytophagia</taxon>
        <taxon>Cytophagales</taxon>
        <taxon>Hymenobacteraceae</taxon>
        <taxon>Pontibacter</taxon>
    </lineage>
</organism>
<feature type="chain" id="PRO_5045655502" evidence="1">
    <location>
        <begin position="21"/>
        <end position="346"/>
    </location>
</feature>
<keyword evidence="1" id="KW-0732">Signal</keyword>
<name>A0ABW6C299_9BACT</name>
<sequence length="346" mass="37755">MNVKKVLCFTLTILALSACKSEPPSVSRVVNAEASMKNIQLTARVQEKRSYQQLPSASGIELVGNSYYVVGDDSPFLYQLDAQYNMVKQYPLFDTKEFESGRIPKALKADLESMAHFTYGRKDMLLILGSGASPARNRGFLVNITKGMEVQEVDFSRFYTFLKKVLGLAADGELNLEGLAIDQTYTYLMQRAIGAGANVLFRFDTDDFKSFLMNNGDIPAAAVYHFALPKIDAFVAGFSGAYALDDRLFFTASVESAPNAIEDGEVLGSIVGMIDLNALPYATNPASPLQVPTVQLMNEDGSVYIGKAESLVVKTGEGKNYSAVVVFDDDLGGSELVEVQLEVEDE</sequence>
<reference evidence="3" key="1">
    <citation type="journal article" date="2019" name="Int. J. Syst. Evol. Microbiol.">
        <title>The Global Catalogue of Microorganisms (GCM) 10K type strain sequencing project: providing services to taxonomists for standard genome sequencing and annotation.</title>
        <authorList>
            <consortium name="The Broad Institute Genomics Platform"/>
            <consortium name="The Broad Institute Genome Sequencing Center for Infectious Disease"/>
            <person name="Wu L."/>
            <person name="Ma J."/>
        </authorList>
    </citation>
    <scope>NUCLEOTIDE SEQUENCE [LARGE SCALE GENOMIC DNA]</scope>
    <source>
        <strain evidence="3">KCTC 23984</strain>
    </source>
</reference>
<keyword evidence="3" id="KW-1185">Reference proteome</keyword>
<gene>
    <name evidence="2" type="ORF">ACFS7Z_22990</name>
</gene>
<evidence type="ECO:0000256" key="1">
    <source>
        <dbReference type="SAM" id="SignalP"/>
    </source>
</evidence>
<protein>
    <submittedName>
        <fullName evidence="2">DUF6929 family protein</fullName>
    </submittedName>
</protein>
<dbReference type="Proteomes" id="UP001597641">
    <property type="component" value="Unassembled WGS sequence"/>
</dbReference>
<dbReference type="InterPro" id="IPR053851">
    <property type="entry name" value="DUF6929"/>
</dbReference>
<dbReference type="EMBL" id="JBHUOX010000026">
    <property type="protein sequence ID" value="MFD3003247.1"/>
    <property type="molecule type" value="Genomic_DNA"/>
</dbReference>
<evidence type="ECO:0000313" key="2">
    <source>
        <dbReference type="EMBL" id="MFD3003247.1"/>
    </source>
</evidence>
<accession>A0ABW6C299</accession>
<dbReference type="Pfam" id="PF22000">
    <property type="entry name" value="DUF6929"/>
    <property type="match status" value="1"/>
</dbReference>
<evidence type="ECO:0000313" key="3">
    <source>
        <dbReference type="Proteomes" id="UP001597641"/>
    </source>
</evidence>
<feature type="signal peptide" evidence="1">
    <location>
        <begin position="1"/>
        <end position="20"/>
    </location>
</feature>
<dbReference type="PROSITE" id="PS51257">
    <property type="entry name" value="PROKAR_LIPOPROTEIN"/>
    <property type="match status" value="1"/>
</dbReference>
<proteinExistence type="predicted"/>
<comment type="caution">
    <text evidence="2">The sequence shown here is derived from an EMBL/GenBank/DDBJ whole genome shotgun (WGS) entry which is preliminary data.</text>
</comment>
<dbReference type="RefSeq" id="WP_377490249.1">
    <property type="nucleotide sequence ID" value="NZ_JBHUOX010000026.1"/>
</dbReference>